<protein>
    <submittedName>
        <fullName evidence="2">Uncharacterized protein</fullName>
    </submittedName>
</protein>
<reference evidence="2" key="4">
    <citation type="submission" date="2019-03" db="UniProtKB">
        <authorList>
            <consortium name="EnsemblPlants"/>
        </authorList>
    </citation>
    <scope>IDENTIFICATION</scope>
</reference>
<organism evidence="2 3">
    <name type="scientific">Aegilops tauschii subsp. strangulata</name>
    <name type="common">Goatgrass</name>
    <dbReference type="NCBI Taxonomy" id="200361"/>
    <lineage>
        <taxon>Eukaryota</taxon>
        <taxon>Viridiplantae</taxon>
        <taxon>Streptophyta</taxon>
        <taxon>Embryophyta</taxon>
        <taxon>Tracheophyta</taxon>
        <taxon>Spermatophyta</taxon>
        <taxon>Magnoliopsida</taxon>
        <taxon>Liliopsida</taxon>
        <taxon>Poales</taxon>
        <taxon>Poaceae</taxon>
        <taxon>BOP clade</taxon>
        <taxon>Pooideae</taxon>
        <taxon>Triticodae</taxon>
        <taxon>Triticeae</taxon>
        <taxon>Triticinae</taxon>
        <taxon>Aegilops</taxon>
    </lineage>
</organism>
<accession>A0A452YN66</accession>
<sequence length="51" mass="5596">MSAALRSVPFREGRGDVTSPPSRLFARSRDQSNSRVETTLRISSSSQVLTT</sequence>
<proteinExistence type="predicted"/>
<evidence type="ECO:0000256" key="1">
    <source>
        <dbReference type="SAM" id="MobiDB-lite"/>
    </source>
</evidence>
<dbReference type="EnsemblPlants" id="AET1Gv20475700.7">
    <property type="protein sequence ID" value="AET1Gv20475700.7"/>
    <property type="gene ID" value="AET1Gv20475700"/>
</dbReference>
<keyword evidence="3" id="KW-1185">Reference proteome</keyword>
<reference evidence="2" key="5">
    <citation type="journal article" date="2021" name="G3 (Bethesda)">
        <title>Aegilops tauschii genome assembly Aet v5.0 features greater sequence contiguity and improved annotation.</title>
        <authorList>
            <person name="Wang L."/>
            <person name="Zhu T."/>
            <person name="Rodriguez J.C."/>
            <person name="Deal K.R."/>
            <person name="Dubcovsky J."/>
            <person name="McGuire P.E."/>
            <person name="Lux T."/>
            <person name="Spannagl M."/>
            <person name="Mayer K.F.X."/>
            <person name="Baldrich P."/>
            <person name="Meyers B.C."/>
            <person name="Huo N."/>
            <person name="Gu Y.Q."/>
            <person name="Zhou H."/>
            <person name="Devos K.M."/>
            <person name="Bennetzen J.L."/>
            <person name="Unver T."/>
            <person name="Budak H."/>
            <person name="Gulick P.J."/>
            <person name="Galiba G."/>
            <person name="Kalapos B."/>
            <person name="Nelson D.R."/>
            <person name="Li P."/>
            <person name="You F.M."/>
            <person name="Luo M.C."/>
            <person name="Dvorak J."/>
        </authorList>
    </citation>
    <scope>NUCLEOTIDE SEQUENCE [LARGE SCALE GENOMIC DNA]</scope>
    <source>
        <strain evidence="2">cv. AL8/78</strain>
    </source>
</reference>
<reference evidence="3" key="2">
    <citation type="journal article" date="2017" name="Nat. Plants">
        <title>The Aegilops tauschii genome reveals multiple impacts of transposons.</title>
        <authorList>
            <person name="Zhao G."/>
            <person name="Zou C."/>
            <person name="Li K."/>
            <person name="Wang K."/>
            <person name="Li T."/>
            <person name="Gao L."/>
            <person name="Zhang X."/>
            <person name="Wang H."/>
            <person name="Yang Z."/>
            <person name="Liu X."/>
            <person name="Jiang W."/>
            <person name="Mao L."/>
            <person name="Kong X."/>
            <person name="Jiao Y."/>
            <person name="Jia J."/>
        </authorList>
    </citation>
    <scope>NUCLEOTIDE SEQUENCE [LARGE SCALE GENOMIC DNA]</scope>
    <source>
        <strain evidence="3">cv. AL8/78</strain>
    </source>
</reference>
<reference evidence="3" key="1">
    <citation type="journal article" date="2014" name="Science">
        <title>Ancient hybridizations among the ancestral genomes of bread wheat.</title>
        <authorList>
            <consortium name="International Wheat Genome Sequencing Consortium,"/>
            <person name="Marcussen T."/>
            <person name="Sandve S.R."/>
            <person name="Heier L."/>
            <person name="Spannagl M."/>
            <person name="Pfeifer M."/>
            <person name="Jakobsen K.S."/>
            <person name="Wulff B.B."/>
            <person name="Steuernagel B."/>
            <person name="Mayer K.F."/>
            <person name="Olsen O.A."/>
        </authorList>
    </citation>
    <scope>NUCLEOTIDE SEQUENCE [LARGE SCALE GENOMIC DNA]</scope>
    <source>
        <strain evidence="3">cv. AL8/78</strain>
    </source>
</reference>
<dbReference type="AlphaFoldDB" id="A0A452YN66"/>
<evidence type="ECO:0000313" key="3">
    <source>
        <dbReference type="Proteomes" id="UP000015105"/>
    </source>
</evidence>
<name>A0A452YN66_AEGTS</name>
<feature type="region of interest" description="Disordered" evidence="1">
    <location>
        <begin position="1"/>
        <end position="51"/>
    </location>
</feature>
<dbReference type="Proteomes" id="UP000015105">
    <property type="component" value="Chromosome 1D"/>
</dbReference>
<reference evidence="2" key="3">
    <citation type="journal article" date="2017" name="Nature">
        <title>Genome sequence of the progenitor of the wheat D genome Aegilops tauschii.</title>
        <authorList>
            <person name="Luo M.C."/>
            <person name="Gu Y.Q."/>
            <person name="Puiu D."/>
            <person name="Wang H."/>
            <person name="Twardziok S.O."/>
            <person name="Deal K.R."/>
            <person name="Huo N."/>
            <person name="Zhu T."/>
            <person name="Wang L."/>
            <person name="Wang Y."/>
            <person name="McGuire P.E."/>
            <person name="Liu S."/>
            <person name="Long H."/>
            <person name="Ramasamy R.K."/>
            <person name="Rodriguez J.C."/>
            <person name="Van S.L."/>
            <person name="Yuan L."/>
            <person name="Wang Z."/>
            <person name="Xia Z."/>
            <person name="Xiao L."/>
            <person name="Anderson O.D."/>
            <person name="Ouyang S."/>
            <person name="Liang Y."/>
            <person name="Zimin A.V."/>
            <person name="Pertea G."/>
            <person name="Qi P."/>
            <person name="Bennetzen J.L."/>
            <person name="Dai X."/>
            <person name="Dawson M.W."/>
            <person name="Muller H.G."/>
            <person name="Kugler K."/>
            <person name="Rivarola-Duarte L."/>
            <person name="Spannagl M."/>
            <person name="Mayer K.F.X."/>
            <person name="Lu F.H."/>
            <person name="Bevan M.W."/>
            <person name="Leroy P."/>
            <person name="Li P."/>
            <person name="You F.M."/>
            <person name="Sun Q."/>
            <person name="Liu Z."/>
            <person name="Lyons E."/>
            <person name="Wicker T."/>
            <person name="Salzberg S.L."/>
            <person name="Devos K.M."/>
            <person name="Dvorak J."/>
        </authorList>
    </citation>
    <scope>NUCLEOTIDE SEQUENCE [LARGE SCALE GENOMIC DNA]</scope>
    <source>
        <strain evidence="2">cv. AL8/78</strain>
    </source>
</reference>
<evidence type="ECO:0000313" key="2">
    <source>
        <dbReference type="EnsemblPlants" id="AET1Gv20475700.7"/>
    </source>
</evidence>
<feature type="compositionally biased region" description="Polar residues" evidence="1">
    <location>
        <begin position="33"/>
        <end position="51"/>
    </location>
</feature>
<dbReference type="Gramene" id="AET1Gv20475700.7">
    <property type="protein sequence ID" value="AET1Gv20475700.7"/>
    <property type="gene ID" value="AET1Gv20475700"/>
</dbReference>